<sequence length="157" mass="17486">MKRGVSKRVITKVLTVGVAGSGKSTFLETVMEEQPPAEEDRESTPLLKRPVQTEVVHIEDQVKWIKKTPEQKKQYIASLLRARAQRLAQPPATANDSSSAPLKHLPLQPQSSPHQSSLNPQPTSHPLPHHHQSKPPPCLPVQLQHPLQGDHLVHPQR</sequence>
<evidence type="ECO:0000313" key="3">
    <source>
        <dbReference type="Proteomes" id="UP000019141"/>
    </source>
</evidence>
<dbReference type="HOGENOM" id="CLU_1674696_0_0_7"/>
<evidence type="ECO:0000313" key="2">
    <source>
        <dbReference type="EMBL" id="ETW93315.1"/>
    </source>
</evidence>
<dbReference type="AlphaFoldDB" id="W4L6N2"/>
<name>W4L6N2_ENTF1</name>
<gene>
    <name evidence="2" type="ORF">ETSY1_39760</name>
</gene>
<reference evidence="2 3" key="1">
    <citation type="journal article" date="2014" name="Nature">
        <title>An environmental bacterial taxon with a large and distinct metabolic repertoire.</title>
        <authorList>
            <person name="Wilson M.C."/>
            <person name="Mori T."/>
            <person name="Ruckert C."/>
            <person name="Uria A.R."/>
            <person name="Helf M.J."/>
            <person name="Takada K."/>
            <person name="Gernert C."/>
            <person name="Steffens U.A."/>
            <person name="Heycke N."/>
            <person name="Schmitt S."/>
            <person name="Rinke C."/>
            <person name="Helfrich E.J."/>
            <person name="Brachmann A.O."/>
            <person name="Gurgui C."/>
            <person name="Wakimoto T."/>
            <person name="Kracht M."/>
            <person name="Crusemann M."/>
            <person name="Hentschel U."/>
            <person name="Abe I."/>
            <person name="Matsunaga S."/>
            <person name="Kalinowski J."/>
            <person name="Takeyama H."/>
            <person name="Piel J."/>
        </authorList>
    </citation>
    <scope>NUCLEOTIDE SEQUENCE [LARGE SCALE GENOMIC DNA]</scope>
    <source>
        <strain evidence="3">TSY1</strain>
    </source>
</reference>
<organism evidence="2 3">
    <name type="scientific">Entotheonella factor</name>
    <dbReference type="NCBI Taxonomy" id="1429438"/>
    <lineage>
        <taxon>Bacteria</taxon>
        <taxon>Pseudomonadati</taxon>
        <taxon>Nitrospinota/Tectimicrobiota group</taxon>
        <taxon>Candidatus Tectimicrobiota</taxon>
        <taxon>Candidatus Entotheonellia</taxon>
        <taxon>Candidatus Entotheonellales</taxon>
        <taxon>Candidatus Entotheonellaceae</taxon>
        <taxon>Candidatus Entotheonella</taxon>
    </lineage>
</organism>
<evidence type="ECO:0000256" key="1">
    <source>
        <dbReference type="SAM" id="MobiDB-lite"/>
    </source>
</evidence>
<protein>
    <submittedName>
        <fullName evidence="2">Uncharacterized protein</fullName>
    </submittedName>
</protein>
<dbReference type="Proteomes" id="UP000019141">
    <property type="component" value="Unassembled WGS sequence"/>
</dbReference>
<dbReference type="EMBL" id="AZHW01001259">
    <property type="protein sequence ID" value="ETW93315.1"/>
    <property type="molecule type" value="Genomic_DNA"/>
</dbReference>
<feature type="region of interest" description="Disordered" evidence="1">
    <location>
        <begin position="85"/>
        <end position="157"/>
    </location>
</feature>
<comment type="caution">
    <text evidence="2">The sequence shown here is derived from an EMBL/GenBank/DDBJ whole genome shotgun (WGS) entry which is preliminary data.</text>
</comment>
<keyword evidence="3" id="KW-1185">Reference proteome</keyword>
<accession>W4L6N2</accession>
<feature type="region of interest" description="Disordered" evidence="1">
    <location>
        <begin position="29"/>
        <end position="51"/>
    </location>
</feature>
<proteinExistence type="predicted"/>
<feature type="compositionally biased region" description="Low complexity" evidence="1">
    <location>
        <begin position="104"/>
        <end position="122"/>
    </location>
</feature>